<evidence type="ECO:0000256" key="1">
    <source>
        <dbReference type="ARBA" id="ARBA00006206"/>
    </source>
</evidence>
<accession>A0A0R1K9R5</accession>
<dbReference type="InterPro" id="IPR014718">
    <property type="entry name" value="GH-type_carb-bd"/>
</dbReference>
<name>A0A0R1K9R5_9LACO</name>
<dbReference type="SUPFAM" id="SSF74650">
    <property type="entry name" value="Galactose mutarotase-like"/>
    <property type="match status" value="1"/>
</dbReference>
<dbReference type="GO" id="GO:0030246">
    <property type="term" value="F:carbohydrate binding"/>
    <property type="evidence" value="ECO:0007669"/>
    <property type="project" value="InterPro"/>
</dbReference>
<comment type="caution">
    <text evidence="4">The sequence shown here is derived from an EMBL/GenBank/DDBJ whole genome shotgun (WGS) entry which is preliminary data.</text>
</comment>
<dbReference type="PANTHER" id="PTHR10091:SF0">
    <property type="entry name" value="GALACTOSE MUTAROTASE"/>
    <property type="match status" value="1"/>
</dbReference>
<evidence type="ECO:0000256" key="2">
    <source>
        <dbReference type="ARBA" id="ARBA00023235"/>
    </source>
</evidence>
<dbReference type="Gene3D" id="2.70.98.10">
    <property type="match status" value="1"/>
</dbReference>
<dbReference type="GO" id="GO:0005737">
    <property type="term" value="C:cytoplasm"/>
    <property type="evidence" value="ECO:0007669"/>
    <property type="project" value="TreeGrafter"/>
</dbReference>
<dbReference type="InterPro" id="IPR047215">
    <property type="entry name" value="Galactose_mutarotase-like"/>
</dbReference>
<dbReference type="PANTHER" id="PTHR10091">
    <property type="entry name" value="ALDOSE-1-EPIMERASE"/>
    <property type="match status" value="1"/>
</dbReference>
<dbReference type="GO" id="GO:0004034">
    <property type="term" value="F:aldose 1-epimerase activity"/>
    <property type="evidence" value="ECO:0007669"/>
    <property type="project" value="TreeGrafter"/>
</dbReference>
<dbReference type="eggNOG" id="COG2017">
    <property type="taxonomic scope" value="Bacteria"/>
</dbReference>
<protein>
    <submittedName>
        <fullName evidence="4">Aldose 1-epimerase</fullName>
    </submittedName>
</protein>
<evidence type="ECO:0000256" key="3">
    <source>
        <dbReference type="ARBA" id="ARBA00023277"/>
    </source>
</evidence>
<comment type="similarity">
    <text evidence="1">Belongs to the aldose epimerase family.</text>
</comment>
<dbReference type="AlphaFoldDB" id="A0A0R1K9R5"/>
<dbReference type="STRING" id="1423775.FD03_GL001859"/>
<keyword evidence="3" id="KW-0119">Carbohydrate metabolism</keyword>
<evidence type="ECO:0000313" key="4">
    <source>
        <dbReference type="EMBL" id="KRK80438.1"/>
    </source>
</evidence>
<gene>
    <name evidence="4" type="ORF">FD03_GL001859</name>
</gene>
<reference evidence="4 5" key="1">
    <citation type="journal article" date="2015" name="Genome Announc.">
        <title>Expanding the biotechnology potential of lactobacilli through comparative genomics of 213 strains and associated genera.</title>
        <authorList>
            <person name="Sun Z."/>
            <person name="Harris H.M."/>
            <person name="McCann A."/>
            <person name="Guo C."/>
            <person name="Argimon S."/>
            <person name="Zhang W."/>
            <person name="Yang X."/>
            <person name="Jeffery I.B."/>
            <person name="Cooney J.C."/>
            <person name="Kagawa T.F."/>
            <person name="Liu W."/>
            <person name="Song Y."/>
            <person name="Salvetti E."/>
            <person name="Wrobel A."/>
            <person name="Rasinkangas P."/>
            <person name="Parkhill J."/>
            <person name="Rea M.C."/>
            <person name="O'Sullivan O."/>
            <person name="Ritari J."/>
            <person name="Douillard F.P."/>
            <person name="Paul Ross R."/>
            <person name="Yang R."/>
            <person name="Briner A.E."/>
            <person name="Felis G.E."/>
            <person name="de Vos W.M."/>
            <person name="Barrangou R."/>
            <person name="Klaenhammer T.R."/>
            <person name="Caufield P.W."/>
            <person name="Cui Y."/>
            <person name="Zhang H."/>
            <person name="O'Toole P.W."/>
        </authorList>
    </citation>
    <scope>NUCLEOTIDE SEQUENCE [LARGE SCALE GENOMIC DNA]</scope>
    <source>
        <strain evidence="4 5">DSM 19682</strain>
    </source>
</reference>
<proteinExistence type="inferred from homology"/>
<keyword evidence="5" id="KW-1185">Reference proteome</keyword>
<evidence type="ECO:0000313" key="5">
    <source>
        <dbReference type="Proteomes" id="UP000051248"/>
    </source>
</evidence>
<keyword evidence="2" id="KW-0413">Isomerase</keyword>
<dbReference type="EMBL" id="AZDZ01000003">
    <property type="protein sequence ID" value="KRK80438.1"/>
    <property type="molecule type" value="Genomic_DNA"/>
</dbReference>
<dbReference type="GO" id="GO:0033499">
    <property type="term" value="P:galactose catabolic process via UDP-galactose, Leloir pathway"/>
    <property type="evidence" value="ECO:0007669"/>
    <property type="project" value="TreeGrafter"/>
</dbReference>
<dbReference type="CDD" id="cd09019">
    <property type="entry name" value="galactose_mutarotase_like"/>
    <property type="match status" value="1"/>
</dbReference>
<dbReference type="InterPro" id="IPR008183">
    <property type="entry name" value="Aldose_1/G6P_1-epimerase"/>
</dbReference>
<dbReference type="InterPro" id="IPR011013">
    <property type="entry name" value="Gal_mutarotase_sf_dom"/>
</dbReference>
<organism evidence="4 5">
    <name type="scientific">Companilactobacillus nodensis DSM 19682 = JCM 14932 = NBRC 107160</name>
    <dbReference type="NCBI Taxonomy" id="1423775"/>
    <lineage>
        <taxon>Bacteria</taxon>
        <taxon>Bacillati</taxon>
        <taxon>Bacillota</taxon>
        <taxon>Bacilli</taxon>
        <taxon>Lactobacillales</taxon>
        <taxon>Lactobacillaceae</taxon>
        <taxon>Companilactobacillus</taxon>
    </lineage>
</organism>
<dbReference type="Proteomes" id="UP000051248">
    <property type="component" value="Unassembled WGS sequence"/>
</dbReference>
<sequence length="332" mass="37154">MLGMPVTRTKFGQVDGEDVYKYTIENSNKTRISVLTYAAAWQNFEVYEDGEYHSLISHFDDLQSYIEMPFQVGKTVGRVAGRIGKARFMINGKTYQLTPNNQTNLMHGGDDGIQTKNFIGSADGKHNSVSLALIVKSSDDGFPGNIDLLITYSLSEDDEVSITYTAVSDADTLFNPTCHVYFNLDEPSIMDETLQIASDSYLDVDDEKVPTGSLISVDKAFDFRKGQIIENALCNLEKQNGKLEFDDTFVTYGDRVATLSSDKRVVDFYSDRNGLVIFTANPTGVEVPGQYSSVAMELQMLPDAINHTNFGNIILRKNQKTSYTNKYQYRKL</sequence>
<dbReference type="PATRIC" id="fig|1423775.4.peg.1897"/>
<dbReference type="Pfam" id="PF01263">
    <property type="entry name" value="Aldose_epim"/>
    <property type="match status" value="1"/>
</dbReference>
<dbReference type="GO" id="GO:0006006">
    <property type="term" value="P:glucose metabolic process"/>
    <property type="evidence" value="ECO:0007669"/>
    <property type="project" value="TreeGrafter"/>
</dbReference>